<evidence type="ECO:0000313" key="1">
    <source>
        <dbReference type="EMBL" id="AHA65672.1"/>
    </source>
</evidence>
<evidence type="ECO:0000313" key="2">
    <source>
        <dbReference type="Proteomes" id="UP000031647"/>
    </source>
</evidence>
<dbReference type="EMBL" id="CP006736">
    <property type="protein sequence ID" value="AHA65672.1"/>
    <property type="molecule type" value="Genomic_DNA"/>
</dbReference>
<dbReference type="AlphaFoldDB" id="E2XF73"/>
<accession>E2XF73</accession>
<name>E2XF73_SHIDY</name>
<reference evidence="1 2" key="1">
    <citation type="submission" date="2013-09" db="EMBL/GenBank/DDBJ databases">
        <title>Comparative genomics of Sd1617 to representative strains in evaluating its pathogenesis.</title>
        <authorList>
            <person name="Aksomboon Vongsawan A."/>
            <person name="Kapatral V."/>
            <person name="Vaisvil B."/>
            <person name="Serichantalergs O."/>
            <person name="Hale T.L."/>
            <person name="Mason C.J."/>
        </authorList>
    </citation>
    <scope>NUCLEOTIDE SEQUENCE [LARGE SCALE GENOMIC DNA]</scope>
    <source>
        <strain evidence="1 2">1617</strain>
    </source>
</reference>
<proteinExistence type="predicted"/>
<dbReference type="KEGG" id="sdz:Asd1617_02845"/>
<dbReference type="Proteomes" id="UP000031647">
    <property type="component" value="Chromosome"/>
</dbReference>
<dbReference type="HOGENOM" id="CLU_162059_0_1_6"/>
<organism evidence="1 2">
    <name type="scientific">Shigella dysenteriae 1617</name>
    <dbReference type="NCBI Taxonomy" id="754093"/>
    <lineage>
        <taxon>Bacteria</taxon>
        <taxon>Pseudomonadati</taxon>
        <taxon>Pseudomonadota</taxon>
        <taxon>Gammaproteobacteria</taxon>
        <taxon>Enterobacterales</taxon>
        <taxon>Enterobacteriaceae</taxon>
        <taxon>Shigella</taxon>
    </lineage>
</organism>
<protein>
    <submittedName>
        <fullName evidence="1">Transposase</fullName>
    </submittedName>
</protein>
<sequence length="94" mass="10333">MAVTAAKSVMAFRVLTMAVDLCRLTTRTMNVNAGHERTSKARIIHQIQLIRGITNKRYDEEIANNTTRSHAWKCSKSTAVFKAGSNAGDTTPVP</sequence>
<gene>
    <name evidence="1" type="ORF">Asd1617_02845</name>
</gene>